<proteinExistence type="predicted"/>
<feature type="domain" description="LicD/FKTN/FKRP nucleotidyltransferase" evidence="1">
    <location>
        <begin position="13"/>
        <end position="68"/>
    </location>
</feature>
<protein>
    <submittedName>
        <fullName evidence="2">Lic-1 operon protein</fullName>
    </submittedName>
</protein>
<dbReference type="GO" id="GO:0009100">
    <property type="term" value="P:glycoprotein metabolic process"/>
    <property type="evidence" value="ECO:0007669"/>
    <property type="project" value="UniProtKB-ARBA"/>
</dbReference>
<sequence length="90" mass="11081">MQNYLSEIQKLHPINTSENIGLLMTEYRHWNKAYMPRTYFNHVIYKEFEGRQFQVMNGYHEHLTQYYGDYMKLPPEEDQKPHHIQEAYIL</sequence>
<dbReference type="Proteomes" id="UP000003798">
    <property type="component" value="Unassembled WGS sequence"/>
</dbReference>
<organism evidence="2 3">
    <name type="scientific">Haemophilus influenzae R3021</name>
    <dbReference type="NCBI Taxonomy" id="375432"/>
    <lineage>
        <taxon>Bacteria</taxon>
        <taxon>Pseudomonadati</taxon>
        <taxon>Pseudomonadota</taxon>
        <taxon>Gammaproteobacteria</taxon>
        <taxon>Pasteurellales</taxon>
        <taxon>Pasteurellaceae</taxon>
        <taxon>Haemophilus</taxon>
    </lineage>
</organism>
<accession>A4N6K1</accession>
<dbReference type="EMBL" id="AAZE01000023">
    <property type="protein sequence ID" value="EDJ90117.1"/>
    <property type="molecule type" value="Genomic_DNA"/>
</dbReference>
<dbReference type="AlphaFoldDB" id="A4N6K1"/>
<reference evidence="2 3" key="1">
    <citation type="journal article" date="2007" name="Genome Biol.">
        <title>Characterization and modeling of the Haemophilus influenzae core and supragenomes based on the complete genomic sequences of Rd and 12 clinical nontypeable strains.</title>
        <authorList>
            <person name="Hogg J.S."/>
            <person name="Hu F.Z."/>
            <person name="Janto B."/>
            <person name="Boissy R."/>
            <person name="Hayes J."/>
            <person name="Keefe R."/>
            <person name="Post J.C."/>
            <person name="Ehrlich G.D."/>
        </authorList>
    </citation>
    <scope>NUCLEOTIDE SEQUENCE [LARGE SCALE GENOMIC DNA]</scope>
    <source>
        <strain evidence="2 3">R3021</strain>
    </source>
</reference>
<name>A4N6K1_HAEIF</name>
<dbReference type="InterPro" id="IPR007074">
    <property type="entry name" value="LicD/FKTN/FKRP_NTP_transf"/>
</dbReference>
<evidence type="ECO:0000259" key="1">
    <source>
        <dbReference type="Pfam" id="PF04991"/>
    </source>
</evidence>
<gene>
    <name evidence="2" type="ORF">CGSHi22421_03318</name>
</gene>
<evidence type="ECO:0000313" key="2">
    <source>
        <dbReference type="EMBL" id="EDJ90117.1"/>
    </source>
</evidence>
<evidence type="ECO:0000313" key="3">
    <source>
        <dbReference type="Proteomes" id="UP000003798"/>
    </source>
</evidence>
<dbReference type="Pfam" id="PF04991">
    <property type="entry name" value="LicD"/>
    <property type="match status" value="1"/>
</dbReference>